<dbReference type="RefSeq" id="WP_034872285.1">
    <property type="nucleotide sequence ID" value="NZ_JOKG01000001.1"/>
</dbReference>
<dbReference type="Proteomes" id="UP000028006">
    <property type="component" value="Unassembled WGS sequence"/>
</dbReference>
<evidence type="ECO:0000313" key="2">
    <source>
        <dbReference type="Proteomes" id="UP000028006"/>
    </source>
</evidence>
<dbReference type="AlphaFoldDB" id="A0A081N9M7"/>
<gene>
    <name evidence="1" type="ORF">GZ77_00145</name>
</gene>
<accession>A0A081N9M7</accession>
<name>A0A081N9M7_9GAMM</name>
<dbReference type="EMBL" id="JOKG01000001">
    <property type="protein sequence ID" value="KEQ15150.1"/>
    <property type="molecule type" value="Genomic_DNA"/>
</dbReference>
<protein>
    <submittedName>
        <fullName evidence="1">Uncharacterized protein</fullName>
    </submittedName>
</protein>
<keyword evidence="2" id="KW-1185">Reference proteome</keyword>
<comment type="caution">
    <text evidence="1">The sequence shown here is derived from an EMBL/GenBank/DDBJ whole genome shotgun (WGS) entry which is preliminary data.</text>
</comment>
<sequence length="109" mass="12871">MAYVENSSFYSLWFTFPVPAFGIEETFRPHVPEHERTIIQKRISLTFEVNYTDINKATALSDKFDITWDNYTMIASKPWQAYFRVEKFRCKKGNAGTSDKSDKKMDTMY</sequence>
<proteinExistence type="predicted"/>
<organism evidence="1 2">
    <name type="scientific">Endozoicomonas montiporae</name>
    <dbReference type="NCBI Taxonomy" id="1027273"/>
    <lineage>
        <taxon>Bacteria</taxon>
        <taxon>Pseudomonadati</taxon>
        <taxon>Pseudomonadota</taxon>
        <taxon>Gammaproteobacteria</taxon>
        <taxon>Oceanospirillales</taxon>
        <taxon>Endozoicomonadaceae</taxon>
        <taxon>Endozoicomonas</taxon>
    </lineage>
</organism>
<evidence type="ECO:0000313" key="1">
    <source>
        <dbReference type="EMBL" id="KEQ15150.1"/>
    </source>
</evidence>
<reference evidence="1 2" key="1">
    <citation type="submission" date="2014-06" db="EMBL/GenBank/DDBJ databases">
        <title>Whole Genome Sequences of Three Symbiotic Endozoicomonas Bacteria.</title>
        <authorList>
            <person name="Neave M.J."/>
            <person name="Apprill A."/>
            <person name="Voolstra C.R."/>
        </authorList>
    </citation>
    <scope>NUCLEOTIDE SEQUENCE [LARGE SCALE GENOMIC DNA]</scope>
    <source>
        <strain evidence="1 2">LMG 24815</strain>
    </source>
</reference>